<feature type="transmembrane region" description="Helical" evidence="7">
    <location>
        <begin position="112"/>
        <end position="128"/>
    </location>
</feature>
<keyword evidence="2" id="KW-1003">Cell membrane</keyword>
<feature type="transmembrane region" description="Helical" evidence="7">
    <location>
        <begin position="286"/>
        <end position="307"/>
    </location>
</feature>
<dbReference type="Gene3D" id="1.20.58.220">
    <property type="entry name" value="Phosphate transport system protein phou homolog 2, domain 2"/>
    <property type="match status" value="1"/>
</dbReference>
<evidence type="ECO:0000256" key="1">
    <source>
        <dbReference type="ARBA" id="ARBA00004651"/>
    </source>
</evidence>
<feature type="transmembrane region" description="Helical" evidence="7">
    <location>
        <begin position="253"/>
        <end position="274"/>
    </location>
</feature>
<dbReference type="InterPro" id="IPR003841">
    <property type="entry name" value="Na/Pi_transpt"/>
</dbReference>
<feature type="transmembrane region" description="Helical" evidence="7">
    <location>
        <begin position="140"/>
        <end position="161"/>
    </location>
</feature>
<evidence type="ECO:0000313" key="9">
    <source>
        <dbReference type="EMBL" id="WCR04200.1"/>
    </source>
</evidence>
<comment type="subcellular location">
    <subcellularLocation>
        <location evidence="1">Cell membrane</location>
        <topology evidence="1">Multi-pass membrane protein</topology>
    </subcellularLocation>
</comment>
<dbReference type="EMBL" id="CP067140">
    <property type="protein sequence ID" value="WCR04200.1"/>
    <property type="molecule type" value="Genomic_DNA"/>
</dbReference>
<evidence type="ECO:0000313" key="10">
    <source>
        <dbReference type="Proteomes" id="UP000186216"/>
    </source>
</evidence>
<dbReference type="EMBL" id="FTOU01000005">
    <property type="protein sequence ID" value="SIS81181.1"/>
    <property type="molecule type" value="Genomic_DNA"/>
</dbReference>
<accession>A0AA45W415</accession>
<protein>
    <submittedName>
        <fullName evidence="9">Na/Pi cotransporter family protein</fullName>
    </submittedName>
    <submittedName>
        <fullName evidence="8">Phosphate:Na+ symporter</fullName>
    </submittedName>
</protein>
<evidence type="ECO:0000256" key="6">
    <source>
        <dbReference type="SAM" id="MobiDB-lite"/>
    </source>
</evidence>
<reference evidence="8 10" key="1">
    <citation type="submission" date="2017-01" db="EMBL/GenBank/DDBJ databases">
        <authorList>
            <person name="Varghese N."/>
            <person name="Submissions S."/>
        </authorList>
    </citation>
    <scope>NUCLEOTIDE SEQUENCE [LARGE SCALE GENOMIC DNA]</scope>
    <source>
        <strain evidence="8 10">DSM 18447</strain>
    </source>
</reference>
<sequence length="576" mass="61995">MQDTQIILFMLHIAGAAALLIWSVRLVRTGVERAFSTQLRLWLRRSTKSRFLAAGMGTAAAVFLQSSTAVAIMVSNFVSRGSIATAVGLAILLGADVGSAIVAQILLLRQDFLVPLLLLVGVALFLRGDQPRSRQVGRILIGLALIFVSLDMIRAATAPLLDSTSTLAVMQYLGRDGLTAFAIGAIFAWVVHSSVAAILLVVTLVAQGLLPAYGAAAMVLGANLGGAFIAYVLTLASPIPARRMVVFNLVLRGGLAALVLIGLTLNAAALGWLGQAEARQVINLHLAFNLVLALLSLPLLGPIAQLAEFAMPERSDPVGELGPATALDDSALDKPDQALVCTAREILAMGQAIEIMLRAVGGLYERWDAATAEGIRKRGETVRKMHFDLKLFLARLNRRELDEEGSGRSMELASLAVSFDAAAELVSRNLVELAKRLHAQGVAFSKPGQEEISDFHDRVLGNVQLALNVMMTQNPEEARELVAAKDKVRDVEQQMQRNHLGRLREGLAESIETSSIHQETLRALKQVNTSFTMVGYPILTRTGDLLSSRLSGADVQSEERADDRAKKRTKGKRSRS</sequence>
<keyword evidence="5 7" id="KW-0472">Membrane</keyword>
<evidence type="ECO:0000256" key="4">
    <source>
        <dbReference type="ARBA" id="ARBA00022989"/>
    </source>
</evidence>
<feature type="compositionally biased region" description="Basic residues" evidence="6">
    <location>
        <begin position="566"/>
        <end position="576"/>
    </location>
</feature>
<dbReference type="Proteomes" id="UP000186216">
    <property type="component" value="Unassembled WGS sequence"/>
</dbReference>
<organism evidence="8 10">
    <name type="scientific">Paracoccus saliphilus</name>
    <dbReference type="NCBI Taxonomy" id="405559"/>
    <lineage>
        <taxon>Bacteria</taxon>
        <taxon>Pseudomonadati</taxon>
        <taxon>Pseudomonadota</taxon>
        <taxon>Alphaproteobacteria</taxon>
        <taxon>Rhodobacterales</taxon>
        <taxon>Paracoccaceae</taxon>
        <taxon>Paracoccus</taxon>
    </lineage>
</organism>
<evidence type="ECO:0000256" key="3">
    <source>
        <dbReference type="ARBA" id="ARBA00022692"/>
    </source>
</evidence>
<feature type="transmembrane region" description="Helical" evidence="7">
    <location>
        <begin position="86"/>
        <end position="106"/>
    </location>
</feature>
<evidence type="ECO:0000313" key="11">
    <source>
        <dbReference type="Proteomes" id="UP001215549"/>
    </source>
</evidence>
<feature type="region of interest" description="Disordered" evidence="6">
    <location>
        <begin position="550"/>
        <end position="576"/>
    </location>
</feature>
<evidence type="ECO:0000256" key="5">
    <source>
        <dbReference type="ARBA" id="ARBA00023136"/>
    </source>
</evidence>
<dbReference type="Pfam" id="PF02690">
    <property type="entry name" value="Na_Pi_cotrans"/>
    <property type="match status" value="2"/>
</dbReference>
<evidence type="ECO:0000256" key="7">
    <source>
        <dbReference type="SAM" id="Phobius"/>
    </source>
</evidence>
<keyword evidence="4 7" id="KW-1133">Transmembrane helix</keyword>
<dbReference type="RefSeq" id="WP_076525334.1">
    <property type="nucleotide sequence ID" value="NZ_CP067140.1"/>
</dbReference>
<dbReference type="InterPro" id="IPR038078">
    <property type="entry name" value="PhoU-like_sf"/>
</dbReference>
<dbReference type="GO" id="GO:0044341">
    <property type="term" value="P:sodium-dependent phosphate transport"/>
    <property type="evidence" value="ECO:0007669"/>
    <property type="project" value="InterPro"/>
</dbReference>
<dbReference type="SUPFAM" id="SSF109755">
    <property type="entry name" value="PhoU-like"/>
    <property type="match status" value="1"/>
</dbReference>
<dbReference type="GO" id="GO:0005886">
    <property type="term" value="C:plasma membrane"/>
    <property type="evidence" value="ECO:0007669"/>
    <property type="project" value="UniProtKB-SubCell"/>
</dbReference>
<feature type="transmembrane region" description="Helical" evidence="7">
    <location>
        <begin position="7"/>
        <end position="31"/>
    </location>
</feature>
<evidence type="ECO:0000313" key="8">
    <source>
        <dbReference type="EMBL" id="SIS81181.1"/>
    </source>
</evidence>
<feature type="transmembrane region" description="Helical" evidence="7">
    <location>
        <begin position="212"/>
        <end position="233"/>
    </location>
</feature>
<keyword evidence="3 7" id="KW-0812">Transmembrane</keyword>
<dbReference type="AlphaFoldDB" id="A0AA45W415"/>
<feature type="transmembrane region" description="Helical" evidence="7">
    <location>
        <begin position="181"/>
        <end position="205"/>
    </location>
</feature>
<evidence type="ECO:0000256" key="2">
    <source>
        <dbReference type="ARBA" id="ARBA00022475"/>
    </source>
</evidence>
<dbReference type="NCBIfam" id="NF037997">
    <property type="entry name" value="Na_Pi_symport"/>
    <property type="match status" value="1"/>
</dbReference>
<proteinExistence type="predicted"/>
<dbReference type="PANTHER" id="PTHR10010:SF46">
    <property type="entry name" value="SODIUM-DEPENDENT PHOSPHATE TRANSPORT PROTEIN 2B"/>
    <property type="match status" value="1"/>
</dbReference>
<feature type="transmembrane region" description="Helical" evidence="7">
    <location>
        <begin position="51"/>
        <end position="74"/>
    </location>
</feature>
<dbReference type="PANTHER" id="PTHR10010">
    <property type="entry name" value="SOLUTE CARRIER FAMILY 34 SODIUM PHOSPHATE , MEMBER 2-RELATED"/>
    <property type="match status" value="1"/>
</dbReference>
<dbReference type="GO" id="GO:0005436">
    <property type="term" value="F:sodium:phosphate symporter activity"/>
    <property type="evidence" value="ECO:0007669"/>
    <property type="project" value="InterPro"/>
</dbReference>
<gene>
    <name evidence="9" type="ORF">JHX88_05515</name>
    <name evidence="8" type="ORF">SAMN05421772_105186</name>
</gene>
<reference evidence="9 11" key="2">
    <citation type="submission" date="2021-01" db="EMBL/GenBank/DDBJ databases">
        <title>Biogeographic distribution of Paracoccus.</title>
        <authorList>
            <person name="Hollensteiner J."/>
            <person name="Leineberger J."/>
            <person name="Brinkhoff T."/>
            <person name="Daniel R."/>
        </authorList>
    </citation>
    <scope>NUCLEOTIDE SEQUENCE [LARGE SCALE GENOMIC DNA]</scope>
    <source>
        <strain evidence="9 11">DSM 18447</strain>
    </source>
</reference>
<keyword evidence="11" id="KW-1185">Reference proteome</keyword>
<name>A0AA45W415_9RHOB</name>
<dbReference type="Proteomes" id="UP001215549">
    <property type="component" value="Chromosome"/>
</dbReference>